<keyword evidence="4 7" id="KW-0812">Transmembrane</keyword>
<evidence type="ECO:0000313" key="9">
    <source>
        <dbReference type="Proteomes" id="UP000008555"/>
    </source>
</evidence>
<dbReference type="PANTHER" id="PTHR30509:SF9">
    <property type="entry name" value="MULTIDRUG RESISTANCE PROTEIN MDTO"/>
    <property type="match status" value="1"/>
</dbReference>
<keyword evidence="6 7" id="KW-0472">Membrane</keyword>
<keyword evidence="5 7" id="KW-1133">Transmembrane helix</keyword>
<dbReference type="Pfam" id="PF04632">
    <property type="entry name" value="FUSC"/>
    <property type="match status" value="1"/>
</dbReference>
<evidence type="ECO:0000256" key="7">
    <source>
        <dbReference type="SAM" id="Phobius"/>
    </source>
</evidence>
<feature type="transmembrane region" description="Helical" evidence="7">
    <location>
        <begin position="70"/>
        <end position="89"/>
    </location>
</feature>
<gene>
    <name evidence="8" type="ordered locus">CBUD_1421</name>
</gene>
<reference evidence="8 9" key="1">
    <citation type="journal article" date="2009" name="Infect. Immun.">
        <title>Comparative genomics reveal extensive transposon-mediated genomic plasticity and diversity among potential effector proteins within the genus Coxiella.</title>
        <authorList>
            <person name="Beare P.A."/>
            <person name="Unsworth N."/>
            <person name="Andoh M."/>
            <person name="Voth D.E."/>
            <person name="Omsland A."/>
            <person name="Gilk S.D."/>
            <person name="Williams K.P."/>
            <person name="Sobral B.W."/>
            <person name="Kupko J.J.III."/>
            <person name="Porcella S.F."/>
            <person name="Samuel J.E."/>
            <person name="Heinzen R.A."/>
        </authorList>
    </citation>
    <scope>NUCLEOTIDE SEQUENCE [LARGE SCALE GENOMIC DNA]</scope>
    <source>
        <strain evidence="8 9">Dugway 5J108-111</strain>
    </source>
</reference>
<dbReference type="GO" id="GO:0022857">
    <property type="term" value="F:transmembrane transporter activity"/>
    <property type="evidence" value="ECO:0007669"/>
    <property type="project" value="InterPro"/>
</dbReference>
<dbReference type="InterPro" id="IPR006726">
    <property type="entry name" value="PHBA_efflux_AaeB/fusaric-R"/>
</dbReference>
<evidence type="ECO:0000256" key="4">
    <source>
        <dbReference type="ARBA" id="ARBA00022692"/>
    </source>
</evidence>
<dbReference type="HOGENOM" id="CLU_758023_0_0_6"/>
<feature type="transmembrane region" description="Helical" evidence="7">
    <location>
        <begin position="95"/>
        <end position="111"/>
    </location>
</feature>
<comment type="subcellular location">
    <subcellularLocation>
        <location evidence="1">Cell membrane</location>
        <topology evidence="1">Multi-pass membrane protein</topology>
    </subcellularLocation>
</comment>
<evidence type="ECO:0000256" key="5">
    <source>
        <dbReference type="ARBA" id="ARBA00022989"/>
    </source>
</evidence>
<dbReference type="Proteomes" id="UP000008555">
    <property type="component" value="Chromosome"/>
</dbReference>
<proteinExistence type="predicted"/>
<dbReference type="AlphaFoldDB" id="A9KGC7"/>
<keyword evidence="3" id="KW-1003">Cell membrane</keyword>
<evidence type="ECO:0000256" key="2">
    <source>
        <dbReference type="ARBA" id="ARBA00022448"/>
    </source>
</evidence>
<feature type="transmembrane region" description="Helical" evidence="7">
    <location>
        <begin position="147"/>
        <end position="165"/>
    </location>
</feature>
<evidence type="ECO:0000256" key="6">
    <source>
        <dbReference type="ARBA" id="ARBA00023136"/>
    </source>
</evidence>
<dbReference type="KEGG" id="cbd:CBUD_1421"/>
<keyword evidence="2" id="KW-0813">Transport</keyword>
<name>A9KGC7_COXBN</name>
<sequence>MSALYNALNIKLKRLSKERVIASFKTALACLIGLIIGELLHLSMPQWVLITIVVVMATTIRIGGTIQKSYFRLLGTLIGAVLAAGTLYLLGDQPTIIHILLILLLAVFSYLASSSSDISQFGLLGATTMVMILDARTPTLKTALDRTLEIFLGIVIAILVTRFIFPAHAKKLLRFSIANTIKQFQALYKLFVTHKLTKESLAEQEKIENNIITDVSKQHTLLQEAVNEDPRVKKYRLTYQAIFLLERKLLRSIYMLRQTILTESVQIHDFFQNQDIIKLNQQIVDLFDFIHAICSKQTPAVMPPSKEELYESIEKIIQSLSESKGPTYRIINIHAFEFCLEHLVNVLYEIEKLVQKLDSKHDNQHNIKTPTTHNKPA</sequence>
<protein>
    <submittedName>
        <fullName evidence="8">Hypothetical membrane spanning protein</fullName>
    </submittedName>
</protein>
<dbReference type="GO" id="GO:0005886">
    <property type="term" value="C:plasma membrane"/>
    <property type="evidence" value="ECO:0007669"/>
    <property type="project" value="UniProtKB-SubCell"/>
</dbReference>
<dbReference type="EMBL" id="CP000733">
    <property type="protein sequence ID" value="ABS78289.1"/>
    <property type="molecule type" value="Genomic_DNA"/>
</dbReference>
<organism evidence="8 9">
    <name type="scientific">Coxiella burnetii (strain Dugway 5J108-111)</name>
    <dbReference type="NCBI Taxonomy" id="434922"/>
    <lineage>
        <taxon>Bacteria</taxon>
        <taxon>Pseudomonadati</taxon>
        <taxon>Pseudomonadota</taxon>
        <taxon>Gammaproteobacteria</taxon>
        <taxon>Legionellales</taxon>
        <taxon>Coxiellaceae</taxon>
        <taxon>Coxiella</taxon>
    </lineage>
</organism>
<feature type="transmembrane region" description="Helical" evidence="7">
    <location>
        <begin position="46"/>
        <end position="63"/>
    </location>
</feature>
<feature type="transmembrane region" description="Helical" evidence="7">
    <location>
        <begin position="20"/>
        <end position="40"/>
    </location>
</feature>
<dbReference type="RefSeq" id="WP_010958157.1">
    <property type="nucleotide sequence ID" value="NC_009727.1"/>
</dbReference>
<dbReference type="PANTHER" id="PTHR30509">
    <property type="entry name" value="P-HYDROXYBENZOIC ACID EFFLUX PUMP SUBUNIT-RELATED"/>
    <property type="match status" value="1"/>
</dbReference>
<accession>A9KGC7</accession>
<evidence type="ECO:0000256" key="3">
    <source>
        <dbReference type="ARBA" id="ARBA00022475"/>
    </source>
</evidence>
<evidence type="ECO:0000313" key="8">
    <source>
        <dbReference type="EMBL" id="ABS78289.1"/>
    </source>
</evidence>
<evidence type="ECO:0000256" key="1">
    <source>
        <dbReference type="ARBA" id="ARBA00004651"/>
    </source>
</evidence>